<dbReference type="InterPro" id="IPR036890">
    <property type="entry name" value="HATPase_C_sf"/>
</dbReference>
<dbReference type="Gene3D" id="1.10.155.10">
    <property type="entry name" value="Chemotaxis receptor methyltransferase CheR, N-terminal domain"/>
    <property type="match status" value="1"/>
</dbReference>
<dbReference type="Gene3D" id="3.30.565.10">
    <property type="entry name" value="Histidine kinase-like ATPase, C-terminal domain"/>
    <property type="match status" value="1"/>
</dbReference>
<evidence type="ECO:0000256" key="6">
    <source>
        <dbReference type="ARBA" id="ARBA00022691"/>
    </source>
</evidence>
<keyword evidence="5" id="KW-0808">Transferase</keyword>
<dbReference type="Proteomes" id="UP001265259">
    <property type="component" value="Unassembled WGS sequence"/>
</dbReference>
<dbReference type="InterPro" id="IPR050903">
    <property type="entry name" value="Bact_Chemotaxis_MeTrfase"/>
</dbReference>
<dbReference type="SMART" id="SM00911">
    <property type="entry name" value="HWE_HK"/>
    <property type="match status" value="1"/>
</dbReference>
<feature type="domain" description="CheB-type methylesterase" evidence="13">
    <location>
        <begin position="13"/>
        <end position="191"/>
    </location>
</feature>
<dbReference type="PANTHER" id="PTHR24422">
    <property type="entry name" value="CHEMOTAXIS PROTEIN METHYLTRANSFERASE"/>
    <property type="match status" value="1"/>
</dbReference>
<gene>
    <name evidence="15" type="ORF">RM543_03430</name>
</gene>
<evidence type="ECO:0000256" key="11">
    <source>
        <dbReference type="SAM" id="Coils"/>
    </source>
</evidence>
<dbReference type="InterPro" id="IPR029063">
    <property type="entry name" value="SAM-dependent_MTases_sf"/>
</dbReference>
<keyword evidence="10" id="KW-0145">Chemotaxis</keyword>
<evidence type="ECO:0000259" key="13">
    <source>
        <dbReference type="PROSITE" id="PS50122"/>
    </source>
</evidence>
<dbReference type="SUPFAM" id="SSF53335">
    <property type="entry name" value="S-adenosyl-L-methionine-dependent methyltransferases"/>
    <property type="match status" value="1"/>
</dbReference>
<protein>
    <submittedName>
        <fullName evidence="15">Chemotaxis protein CheB</fullName>
    </submittedName>
</protein>
<dbReference type="SUPFAM" id="SSF52738">
    <property type="entry name" value="Methylesterase CheB, C-terminal domain"/>
    <property type="match status" value="1"/>
</dbReference>
<dbReference type="InterPro" id="IPR036804">
    <property type="entry name" value="CheR_N_sf"/>
</dbReference>
<dbReference type="InterPro" id="IPR013656">
    <property type="entry name" value="PAS_4"/>
</dbReference>
<feature type="active site" evidence="10">
    <location>
        <position position="144"/>
    </location>
</feature>
<evidence type="ECO:0000256" key="7">
    <source>
        <dbReference type="ARBA" id="ARBA00022741"/>
    </source>
</evidence>
<dbReference type="InterPro" id="IPR022642">
    <property type="entry name" value="CheR_C"/>
</dbReference>
<dbReference type="InterPro" id="IPR000673">
    <property type="entry name" value="Sig_transdc_resp-reg_Me-estase"/>
</dbReference>
<evidence type="ECO:0000313" key="15">
    <source>
        <dbReference type="EMBL" id="MDT0681725.1"/>
    </source>
</evidence>
<evidence type="ECO:0000313" key="16">
    <source>
        <dbReference type="Proteomes" id="UP001265259"/>
    </source>
</evidence>
<proteinExistence type="predicted"/>
<dbReference type="InterPro" id="IPR035965">
    <property type="entry name" value="PAS-like_dom_sf"/>
</dbReference>
<dbReference type="SUPFAM" id="SSF47757">
    <property type="entry name" value="Chemotaxis receptor methyltransferase CheR, N-terminal domain"/>
    <property type="match status" value="1"/>
</dbReference>
<keyword evidence="4" id="KW-0489">Methyltransferase</keyword>
<evidence type="ECO:0000256" key="2">
    <source>
        <dbReference type="ARBA" id="ARBA00001541"/>
    </source>
</evidence>
<dbReference type="PROSITE" id="PS50122">
    <property type="entry name" value="CHEB"/>
    <property type="match status" value="1"/>
</dbReference>
<dbReference type="RefSeq" id="WP_311689495.1">
    <property type="nucleotide sequence ID" value="NZ_JAVRHL010000001.1"/>
</dbReference>
<comment type="catalytic activity">
    <reaction evidence="1">
        <text>ATP + protein L-histidine = ADP + protein N-phospho-L-histidine.</text>
        <dbReference type="EC" id="2.7.13.3"/>
    </reaction>
</comment>
<comment type="caution">
    <text evidence="15">The sequence shown here is derived from an EMBL/GenBank/DDBJ whole genome shotgun (WGS) entry which is preliminary data.</text>
</comment>
<accession>A0ABU3DDC9</accession>
<dbReference type="InterPro" id="IPR035909">
    <property type="entry name" value="CheB_C"/>
</dbReference>
<evidence type="ECO:0000256" key="5">
    <source>
        <dbReference type="ARBA" id="ARBA00022679"/>
    </source>
</evidence>
<evidence type="ECO:0000256" key="8">
    <source>
        <dbReference type="ARBA" id="ARBA00022777"/>
    </source>
</evidence>
<dbReference type="SUPFAM" id="SSF55785">
    <property type="entry name" value="PYP-like sensor domain (PAS domain)"/>
    <property type="match status" value="2"/>
</dbReference>
<dbReference type="CDD" id="cd16434">
    <property type="entry name" value="CheB-CheR_fusion"/>
    <property type="match status" value="1"/>
</dbReference>
<feature type="compositionally biased region" description="Basic and acidic residues" evidence="12">
    <location>
        <begin position="497"/>
        <end position="508"/>
    </location>
</feature>
<evidence type="ECO:0000256" key="1">
    <source>
        <dbReference type="ARBA" id="ARBA00000085"/>
    </source>
</evidence>
<dbReference type="Gene3D" id="3.40.50.150">
    <property type="entry name" value="Vaccinia Virus protein VP39"/>
    <property type="match status" value="1"/>
</dbReference>
<dbReference type="Pfam" id="PF03705">
    <property type="entry name" value="CheR_N"/>
    <property type="match status" value="1"/>
</dbReference>
<feature type="active site" evidence="10">
    <location>
        <position position="52"/>
    </location>
</feature>
<feature type="active site" evidence="10">
    <location>
        <position position="25"/>
    </location>
</feature>
<keyword evidence="9" id="KW-0067">ATP-binding</keyword>
<keyword evidence="16" id="KW-1185">Reference proteome</keyword>
<dbReference type="InterPro" id="IPR022641">
    <property type="entry name" value="CheR_N"/>
</dbReference>
<keyword evidence="3" id="KW-0597">Phosphoprotein</keyword>
<evidence type="ECO:0000256" key="12">
    <source>
        <dbReference type="SAM" id="MobiDB-lite"/>
    </source>
</evidence>
<evidence type="ECO:0000256" key="3">
    <source>
        <dbReference type="ARBA" id="ARBA00022553"/>
    </source>
</evidence>
<evidence type="ECO:0000256" key="4">
    <source>
        <dbReference type="ARBA" id="ARBA00022603"/>
    </source>
</evidence>
<dbReference type="InterPro" id="IPR011102">
    <property type="entry name" value="Sig_transdc_His_kinase_HWE"/>
</dbReference>
<dbReference type="PROSITE" id="PS50123">
    <property type="entry name" value="CHER"/>
    <property type="match status" value="1"/>
</dbReference>
<evidence type="ECO:0000256" key="10">
    <source>
        <dbReference type="PROSITE-ProRule" id="PRU00050"/>
    </source>
</evidence>
<dbReference type="Gene3D" id="3.40.50.180">
    <property type="entry name" value="Methylesterase CheB, C-terminal domain"/>
    <property type="match status" value="1"/>
</dbReference>
<sequence length="1152" mass="127953">MKDVGPDPARGVEGNVPLIVGIGASAGGLEAFQEVLQRLPERHDLALVLVQHLDPDHESLLPELLSRQTNTPVHSVTDGMIVEPGHIYLIPPNARMMLRDGQLHLKMFESPRGLRRPIDEFFQSLASEARDRSVGIVLSGTGSDGSTGVKAIKESGGLVFVQDPKQAKYDGMPRAAMSTGAVDLVLPTSEMIDVVNDYYDRRTGVEPSLRNDAEFVSRVVRHVRYRTGHDFTDYKQGTLLRRLAVRMSVLGITRPEDYLRSLINHKSEASRLVKDLLINVTSFFRDPDAFRQIEEEIVPAILDGKGPSDEVRIWVPGCSTGQEAYSLAILFAEAAELRDIAPHVSVFATDIDEDALAEARAGIYSSAIAEEMSRERLENFFRPHRSGFEVRSGLRDMVRFSVQSLVRDPPFSRVDLLSCRNVTIYFNENLQSQASRVFQYAVRPEGFLFIGPSEMLPDLPDAFTERKGSGRVYQRQNTPALPLSLPRTASRPPEAVRAPERAEGAQPGARERRLLERHVPPHVLIDASDNVTYSSDGAERFLMMRAGTTRTGILSLIRPELEGTVRRLLNSAVKSEDAPPHREFEGEVAGQAVRLLITLETLDRGLRMLVLRDSLDVIGRPEPESATEDTTDAAYVRGLEIQLDEARETIRTTVEELETSNEELKSSNEEMMSMNEELQSANEELSTVNEELKNKLSELNQANTDLSNFIRSTRIPTVFLDESLRLRSYTEESREFFRFVETDKGRAINDIGSDLDIDRVVEMCRSVLESGEPDEEEMRTRDGARDVVFRALPYHGDAPDQQSGVVFTMSDVTDLHAHLAEADRQREKAQASLTEIEGVYRSSPQAMGLLGPDFRLLRVNEQLAALAGRSTEACIGERLSDLIPNLWQNMSGPAGEVFETNSSVVDVRIPNDPCDDDERSWLLDCYPVAAAGSVRAVGVTLRDISELTRLQTELQRVMRELQHRVKNMLANVLALVNRARGEAAEDKEVFRTLAMRIEALSNTHKLLTTENWGAAELHSVLEPELTSVYGADRATLKGPRMRLNARATLAVGMAIHELATNAAKYGAFSQPGGKVMLSWVRIDEGDGDIIRMTWRETGGPTVEPAEKQGFGSQLIASTIEGALDGTVTFDWNPGGLVCVLEFECYHAKDMGS</sequence>
<name>A0ABU3DDC9_9RHOB</name>
<dbReference type="Gene3D" id="3.30.450.20">
    <property type="entry name" value="PAS domain"/>
    <property type="match status" value="2"/>
</dbReference>
<dbReference type="InterPro" id="IPR000780">
    <property type="entry name" value="CheR_MeTrfase"/>
</dbReference>
<evidence type="ECO:0000259" key="14">
    <source>
        <dbReference type="PROSITE" id="PS50123"/>
    </source>
</evidence>
<dbReference type="PRINTS" id="PR00996">
    <property type="entry name" value="CHERMTFRASE"/>
</dbReference>
<keyword evidence="10" id="KW-0378">Hydrolase</keyword>
<dbReference type="EMBL" id="JAVRHL010000001">
    <property type="protein sequence ID" value="MDT0681725.1"/>
    <property type="molecule type" value="Genomic_DNA"/>
</dbReference>
<organism evidence="15 16">
    <name type="scientific">Tropicimonas omnivorans</name>
    <dbReference type="NCBI Taxonomy" id="3075590"/>
    <lineage>
        <taxon>Bacteria</taxon>
        <taxon>Pseudomonadati</taxon>
        <taxon>Pseudomonadota</taxon>
        <taxon>Alphaproteobacteria</taxon>
        <taxon>Rhodobacterales</taxon>
        <taxon>Roseobacteraceae</taxon>
        <taxon>Tropicimonas</taxon>
    </lineage>
</organism>
<feature type="coiled-coil region" evidence="11">
    <location>
        <begin position="944"/>
        <end position="978"/>
    </location>
</feature>
<feature type="domain" description="CheR-type methyltransferase" evidence="14">
    <location>
        <begin position="218"/>
        <end position="476"/>
    </location>
</feature>
<feature type="coiled-coil region" evidence="11">
    <location>
        <begin position="636"/>
        <end position="709"/>
    </location>
</feature>
<dbReference type="Pfam" id="PF08448">
    <property type="entry name" value="PAS_4"/>
    <property type="match status" value="1"/>
</dbReference>
<keyword evidence="7" id="KW-0547">Nucleotide-binding</keyword>
<dbReference type="Pfam" id="PF07536">
    <property type="entry name" value="HWE_HK"/>
    <property type="match status" value="1"/>
</dbReference>
<keyword evidence="11" id="KW-0175">Coiled coil</keyword>
<dbReference type="Pfam" id="PF01739">
    <property type="entry name" value="CheR"/>
    <property type="match status" value="1"/>
</dbReference>
<dbReference type="Pfam" id="PF13596">
    <property type="entry name" value="PAS_10"/>
    <property type="match status" value="1"/>
</dbReference>
<reference evidence="15 16" key="1">
    <citation type="submission" date="2023-09" db="EMBL/GenBank/DDBJ databases">
        <authorList>
            <person name="Rey-Velasco X."/>
        </authorList>
    </citation>
    <scope>NUCLEOTIDE SEQUENCE [LARGE SCALE GENOMIC DNA]</scope>
    <source>
        <strain evidence="15 16">F158</strain>
    </source>
</reference>
<feature type="region of interest" description="Disordered" evidence="12">
    <location>
        <begin position="467"/>
        <end position="508"/>
    </location>
</feature>
<dbReference type="Pfam" id="PF01339">
    <property type="entry name" value="CheB_methylest"/>
    <property type="match status" value="1"/>
</dbReference>
<evidence type="ECO:0000256" key="9">
    <source>
        <dbReference type="ARBA" id="ARBA00022840"/>
    </source>
</evidence>
<keyword evidence="8" id="KW-0418">Kinase</keyword>
<keyword evidence="6" id="KW-0949">S-adenosyl-L-methionine</keyword>
<comment type="catalytic activity">
    <reaction evidence="2">
        <text>L-glutamyl-[protein] + S-adenosyl-L-methionine = [protein]-L-glutamate 5-O-methyl ester + S-adenosyl-L-homocysteine</text>
        <dbReference type="Rhea" id="RHEA:24452"/>
        <dbReference type="Rhea" id="RHEA-COMP:10208"/>
        <dbReference type="Rhea" id="RHEA-COMP:10311"/>
        <dbReference type="ChEBI" id="CHEBI:29973"/>
        <dbReference type="ChEBI" id="CHEBI:57856"/>
        <dbReference type="ChEBI" id="CHEBI:59789"/>
        <dbReference type="ChEBI" id="CHEBI:82795"/>
        <dbReference type="EC" id="2.1.1.80"/>
    </reaction>
</comment>
<dbReference type="SMART" id="SM00138">
    <property type="entry name" value="MeTrc"/>
    <property type="match status" value="1"/>
</dbReference>
<dbReference type="PANTHER" id="PTHR24422:SF27">
    <property type="entry name" value="PROTEIN-GLUTAMATE O-METHYLTRANSFERASE"/>
    <property type="match status" value="1"/>
</dbReference>